<dbReference type="AlphaFoldDB" id="A0AAP2Z2Y2"/>
<sequence>MYRHDDPYPEWHAETNDFDPMFLAMLWAKTEDESVTGLSDRLKENPDVADALGFTEEDIPHGDTFARAWRERFDSLQTTIETTAKTTDEIATERGSSIGGHTGLTLEETKGTSKRTEQRLLRKKTTEVLDEMAGVVFPELDIPRPENAIYDQEDFLELMTIMGMEGEAANGGADIHGDKLAEDKDIHPTEDPFYEDGMRGETLLNAIHELSVQAITDMVNNAAYRALTRIKPYAEFPDPVFMAIDITYVAYYGEREGLKWVSGTPDHKQYDWCHKFATATLVGDGVHMVVGMLPVGNPNFTDNQAYPGGEEKSYVAGDVVRKLLSITKHHVTPRCVYADREFASADAISAFEQHNMRYMMPAPRNDRTKRWLKRNVDMERGIVSVEQNWALHGPVKHGVSNERVTTTLIGLPGDPDDEQYGYGETADEGEELIPEEDQAAVPFYTNTHADDEIALDRRQTRRKVEQYNRRGGIETAYKKIKEFAAWTTSKDFSVRLFHFGFAVLLYNAWLMVDFLVQAGLDVEFRSKPRITAQRFISFIDRQLTRLI</sequence>
<accession>A0AAP2Z2Y2</accession>
<reference evidence="2" key="1">
    <citation type="submission" date="2022-09" db="EMBL/GenBank/DDBJ databases">
        <title>Enrichment on poylsaccharides allowed isolation of novel metabolic and taxonomic groups of Haloarchaea.</title>
        <authorList>
            <person name="Sorokin D.Y."/>
            <person name="Elcheninov A.G."/>
            <person name="Khizhniak T.V."/>
            <person name="Kolganova T.V."/>
            <person name="Kublanov I.V."/>
        </authorList>
    </citation>
    <scope>NUCLEOTIDE SEQUENCE</scope>
    <source>
        <strain evidence="2">AArc-xg1-1</strain>
    </source>
</reference>
<comment type="caution">
    <text evidence="2">The sequence shown here is derived from an EMBL/GenBank/DDBJ whole genome shotgun (WGS) entry which is preliminary data.</text>
</comment>
<dbReference type="Proteomes" id="UP001321018">
    <property type="component" value="Unassembled WGS sequence"/>
</dbReference>
<gene>
    <name evidence="2" type="ORF">OB960_23020</name>
</gene>
<feature type="compositionally biased region" description="Basic and acidic residues" evidence="1">
    <location>
        <begin position="107"/>
        <end position="118"/>
    </location>
</feature>
<name>A0AAP2Z2Y2_9EURY</name>
<evidence type="ECO:0000256" key="1">
    <source>
        <dbReference type="SAM" id="MobiDB-lite"/>
    </source>
</evidence>
<proteinExistence type="predicted"/>
<evidence type="ECO:0000313" key="3">
    <source>
        <dbReference type="Proteomes" id="UP001321018"/>
    </source>
</evidence>
<dbReference type="EMBL" id="JAOPKA010000024">
    <property type="protein sequence ID" value="MCU4744252.1"/>
    <property type="molecule type" value="Genomic_DNA"/>
</dbReference>
<evidence type="ECO:0000313" key="2">
    <source>
        <dbReference type="EMBL" id="MCU4744252.1"/>
    </source>
</evidence>
<organism evidence="2 3">
    <name type="scientific">Natronoglomus mannanivorans</name>
    <dbReference type="NCBI Taxonomy" id="2979990"/>
    <lineage>
        <taxon>Archaea</taxon>
        <taxon>Methanobacteriati</taxon>
        <taxon>Methanobacteriota</taxon>
        <taxon>Stenosarchaea group</taxon>
        <taxon>Halobacteria</taxon>
        <taxon>Halobacteriales</taxon>
        <taxon>Natrialbaceae</taxon>
        <taxon>Natronoglomus</taxon>
    </lineage>
</organism>
<feature type="region of interest" description="Disordered" evidence="1">
    <location>
        <begin position="94"/>
        <end position="118"/>
    </location>
</feature>
<protein>
    <submittedName>
        <fullName evidence="2">Transposase</fullName>
    </submittedName>
</protein>